<accession>A0A369WSK1</accession>
<dbReference type="PANTHER" id="PTHR34703">
    <property type="entry name" value="ANTIPORTER SUBUNIT MNHG2-RELATED"/>
    <property type="match status" value="1"/>
</dbReference>
<keyword evidence="1" id="KW-0812">Transmembrane</keyword>
<evidence type="ECO:0000313" key="3">
    <source>
        <dbReference type="Proteomes" id="UP000253769"/>
    </source>
</evidence>
<keyword evidence="1" id="KW-0472">Membrane</keyword>
<evidence type="ECO:0000313" key="2">
    <source>
        <dbReference type="EMBL" id="RDE24059.1"/>
    </source>
</evidence>
<dbReference type="RefSeq" id="WP_114693640.1">
    <property type="nucleotide sequence ID" value="NZ_QQOH01000001.1"/>
</dbReference>
<feature type="transmembrane region" description="Helical" evidence="1">
    <location>
        <begin position="12"/>
        <end position="31"/>
    </location>
</feature>
<dbReference type="Proteomes" id="UP000253769">
    <property type="component" value="Unassembled WGS sequence"/>
</dbReference>
<reference evidence="2 3" key="1">
    <citation type="submission" date="2018-07" db="EMBL/GenBank/DDBJ databases">
        <title>Motiliproteus coralliicola sp. nov., a bacterium isolated from Coral.</title>
        <authorList>
            <person name="Wang G."/>
        </authorList>
    </citation>
    <scope>NUCLEOTIDE SEQUENCE [LARGE SCALE GENOMIC DNA]</scope>
    <source>
        <strain evidence="2 3">C34</strain>
    </source>
</reference>
<proteinExistence type="predicted"/>
<dbReference type="GO" id="GO:0015385">
    <property type="term" value="F:sodium:proton antiporter activity"/>
    <property type="evidence" value="ECO:0007669"/>
    <property type="project" value="TreeGrafter"/>
</dbReference>
<keyword evidence="1" id="KW-1133">Transmembrane helix</keyword>
<dbReference type="AlphaFoldDB" id="A0A369WSK1"/>
<dbReference type="EMBL" id="QQOH01000001">
    <property type="protein sequence ID" value="RDE24059.1"/>
    <property type="molecule type" value="Genomic_DNA"/>
</dbReference>
<dbReference type="Pfam" id="PF03334">
    <property type="entry name" value="PhaG_MnhG_YufB"/>
    <property type="match status" value="1"/>
</dbReference>
<evidence type="ECO:0008006" key="4">
    <source>
        <dbReference type="Google" id="ProtNLM"/>
    </source>
</evidence>
<protein>
    <recommendedName>
        <fullName evidence="4">Monovalent cation/H(+) antiporter subunit G</fullName>
    </recommendedName>
</protein>
<dbReference type="InterPro" id="IPR005133">
    <property type="entry name" value="PhaG_MnhG_YufB"/>
</dbReference>
<sequence length="96" mass="10289">MNSLSELLSVAIVLLAVLVFVAGTVALIRLPDVLSRLHAISKIDNLGFGLLVLGLILIQPAWIDGVKLFGIWILVLVSSAATGQLIARHAVREEPR</sequence>
<keyword evidence="3" id="KW-1185">Reference proteome</keyword>
<evidence type="ECO:0000256" key="1">
    <source>
        <dbReference type="SAM" id="Phobius"/>
    </source>
</evidence>
<feature type="transmembrane region" description="Helical" evidence="1">
    <location>
        <begin position="43"/>
        <end position="63"/>
    </location>
</feature>
<name>A0A369WSK1_9GAMM</name>
<feature type="transmembrane region" description="Helical" evidence="1">
    <location>
        <begin position="69"/>
        <end position="87"/>
    </location>
</feature>
<dbReference type="PANTHER" id="PTHR34703:SF1">
    <property type="entry name" value="ANTIPORTER SUBUNIT MNHG2-RELATED"/>
    <property type="match status" value="1"/>
</dbReference>
<comment type="caution">
    <text evidence="2">The sequence shown here is derived from an EMBL/GenBank/DDBJ whole genome shotgun (WGS) entry which is preliminary data.</text>
</comment>
<dbReference type="OrthoDB" id="9813804at2"/>
<organism evidence="2 3">
    <name type="scientific">Motiliproteus coralliicola</name>
    <dbReference type="NCBI Taxonomy" id="2283196"/>
    <lineage>
        <taxon>Bacteria</taxon>
        <taxon>Pseudomonadati</taxon>
        <taxon>Pseudomonadota</taxon>
        <taxon>Gammaproteobacteria</taxon>
        <taxon>Oceanospirillales</taxon>
        <taxon>Oceanospirillaceae</taxon>
        <taxon>Motiliproteus</taxon>
    </lineage>
</organism>
<gene>
    <name evidence="2" type="ORF">DV711_00165</name>
</gene>